<dbReference type="NCBIfam" id="NF047352">
    <property type="entry name" value="P_loop_sacsin"/>
    <property type="match status" value="1"/>
</dbReference>
<dbReference type="InterPro" id="IPR052957">
    <property type="entry name" value="Auxin_embryo_med"/>
</dbReference>
<dbReference type="Proteomes" id="UP000028545">
    <property type="component" value="Unassembled WGS sequence"/>
</dbReference>
<dbReference type="KEGG" id="sapo:SAPIO_CDS1187"/>
<dbReference type="EMBL" id="JOWA01000044">
    <property type="protein sequence ID" value="KEZ46275.1"/>
    <property type="molecule type" value="Genomic_DNA"/>
</dbReference>
<evidence type="ECO:0008006" key="3">
    <source>
        <dbReference type="Google" id="ProtNLM"/>
    </source>
</evidence>
<dbReference type="OMA" id="YGYIGAK"/>
<protein>
    <recommendedName>
        <fullName evidence="3">Protein NO VEIN C-terminal domain-containing protein</fullName>
    </recommendedName>
</protein>
<reference evidence="1 2" key="1">
    <citation type="journal article" date="2014" name="Genome Announc.">
        <title>Draft genome sequence of the pathogenic fungus Scedosporium apiospermum.</title>
        <authorList>
            <person name="Vandeputte P."/>
            <person name="Ghamrawi S."/>
            <person name="Rechenmann M."/>
            <person name="Iltis A."/>
            <person name="Giraud S."/>
            <person name="Fleury M."/>
            <person name="Thornton C."/>
            <person name="Delhaes L."/>
            <person name="Meyer W."/>
            <person name="Papon N."/>
            <person name="Bouchara J.P."/>
        </authorList>
    </citation>
    <scope>NUCLEOTIDE SEQUENCE [LARGE SCALE GENOMIC DNA]</scope>
    <source>
        <strain evidence="1 2">IHEM 14462</strain>
    </source>
</reference>
<evidence type="ECO:0000313" key="1">
    <source>
        <dbReference type="EMBL" id="KEZ46275.1"/>
    </source>
</evidence>
<sequence length="1392" mass="155771">MATREEAEEQVREIAEEVGYIDQEVMDRVGARLPEDRRKIERGMKALASLAGHSIKTFVSPTFIPGISCSSILLVHKLMFPLFDYYRLAKNIYGSDARFVFELLQNADDNRFTRATAKGDMPYVSFAIHPSRIVVKCNEDGFSFEDLKAICVVGKSTKSTSYGYIGAKGIGFKSVFIAAWKVYIQSGHYSFYFQHEKSDDGLGMVTPIWQAADPEEVDGSFTQMTLHLHEKGSPDEIKHLRETVFKQLNDLQQTCLLFLRKLKRISVAFYDESGELETSKSFFVDSADQHRRILQTVSGVDEEETVEQAYYHVTTHTVTGLAKSDNREIPEGAHPEHGPWNTAEVILAFPLTSEDVPIKKSQHIFAFLPIREGDFSFIIQSDFDTSASRQDISTTSRRNNGLLDGIADAFVKAVVQFCQLPNLRYTWPTFLPRKEDISSSFWSGLRDRVESRLNETPCIVTRHSGVLRRIDSVLRLTRDAEDMQGNYLLDDRAEDPFISKHYTASVQVLAEYGLARLYSGEFLRHLESDLKSDSSRTKSPSMTQDWHSRLASLLCRLSGNKYSKTTSDIKKLPLLPLVTGEWVSAERGQSYWPTTHSIPIPPHIDLQVLDQTALDVPQRKALFEGLGVKEATRDDYSPDTLLAKNEEAPGPALSHPTWKEWLCDTIGIRERMRLLNTTGDGFSNMFLYVWTQHPGKALGLLEYLWEYEGPQVKRKPGLLQTLKSELPANALCGMTDCDKNLSLEQTYLPYPHLLRQCGVSSAQLGVLERFFQDTLAIEDASWKDVVEDLKSLGNKRLTLSSPSKALYEYLDKMDFGSSIPEFRKTFEDNALIFATYRGTPGWWKSSECLWSNTADIGRKVPLSEQYADLRSFFVDKLGVKTVTLRIIHDELLQVNSMTPVGDAKNLLLSFGALLQSARDPELAPGALLKAPVFPVKLPTGDTGLETSEASFVIVDRKSLAARFNGRIKVVDFTLEEVWQLKSFFTWMGMEDRYISASVEEVTRVSSENSRAISSPGRDLKHKAYYILRIAATFKSPRYCSDQPPELYKLLQQTEVIETDGIASVLRIAQDGETIEVEESRCDLHINETDIGLEIYVPRSKASQEYVYSLPLPSRLADWLMRERDGGVSSSPPKAMVIALSATLNCSSTSALDRVLDYQGILQVSIRNEDMIIEEALTLDEEADDEDGMSSRAMLTPGSWTSGGNTEVPDAEDDPLQITSSRLVQTANRRANMSFFAGSSTVGAPRLSPASHIPEPSPSGEDRRYLALLNRVISAARQATFPSQGAFNMSSLLGALSAGGGDIARFDGLEVMNRFQSSSQHERDKKVGAAGELYMRDTHNSGGKSDVYLIFRVFRIGRDRVGVCVYLDPEQAKIDGRLLFTGEQWSVTPGPGA</sequence>
<evidence type="ECO:0000313" key="2">
    <source>
        <dbReference type="Proteomes" id="UP000028545"/>
    </source>
</evidence>
<dbReference type="PANTHER" id="PTHR32387:SF0">
    <property type="entry name" value="PROTEIN NO VEIN"/>
    <property type="match status" value="1"/>
</dbReference>
<proteinExistence type="predicted"/>
<dbReference type="GeneID" id="27720259"/>
<dbReference type="HOGENOM" id="CLU_000570_3_0_1"/>
<dbReference type="RefSeq" id="XP_016646074.1">
    <property type="nucleotide sequence ID" value="XM_016784519.1"/>
</dbReference>
<dbReference type="Gene3D" id="3.30.565.10">
    <property type="entry name" value="Histidine kinase-like ATPase, C-terminal domain"/>
    <property type="match status" value="1"/>
</dbReference>
<organism evidence="1 2">
    <name type="scientific">Pseudallescheria apiosperma</name>
    <name type="common">Scedosporium apiospermum</name>
    <dbReference type="NCBI Taxonomy" id="563466"/>
    <lineage>
        <taxon>Eukaryota</taxon>
        <taxon>Fungi</taxon>
        <taxon>Dikarya</taxon>
        <taxon>Ascomycota</taxon>
        <taxon>Pezizomycotina</taxon>
        <taxon>Sordariomycetes</taxon>
        <taxon>Hypocreomycetidae</taxon>
        <taxon>Microascales</taxon>
        <taxon>Microascaceae</taxon>
        <taxon>Scedosporium</taxon>
    </lineage>
</organism>
<dbReference type="PANTHER" id="PTHR32387">
    <property type="entry name" value="WU:FJ29H11"/>
    <property type="match status" value="1"/>
</dbReference>
<dbReference type="InterPro" id="IPR036890">
    <property type="entry name" value="HATPase_C_sf"/>
</dbReference>
<dbReference type="VEuPathDB" id="FungiDB:SAPIO_CDS1187"/>
<comment type="caution">
    <text evidence="1">The sequence shown here is derived from an EMBL/GenBank/DDBJ whole genome shotgun (WGS) entry which is preliminary data.</text>
</comment>
<gene>
    <name evidence="1" type="ORF">SAPIO_CDS1187</name>
</gene>
<keyword evidence="2" id="KW-1185">Reference proteome</keyword>
<dbReference type="OrthoDB" id="1262810at2759"/>
<name>A0A084GG13_PSEDA</name>
<accession>A0A084GG13</accession>
<dbReference type="SUPFAM" id="SSF55874">
    <property type="entry name" value="ATPase domain of HSP90 chaperone/DNA topoisomerase II/histidine kinase"/>
    <property type="match status" value="1"/>
</dbReference>